<dbReference type="EMBL" id="JAHVJA010000001">
    <property type="protein sequence ID" value="MBY6137976.1"/>
    <property type="molecule type" value="Genomic_DNA"/>
</dbReference>
<evidence type="ECO:0000313" key="2">
    <source>
        <dbReference type="Proteomes" id="UP000766629"/>
    </source>
</evidence>
<organism evidence="1 2">
    <name type="scientific">Leisingera daeponensis</name>
    <dbReference type="NCBI Taxonomy" id="405746"/>
    <lineage>
        <taxon>Bacteria</taxon>
        <taxon>Pseudomonadati</taxon>
        <taxon>Pseudomonadota</taxon>
        <taxon>Alphaproteobacteria</taxon>
        <taxon>Rhodobacterales</taxon>
        <taxon>Roseobacteraceae</taxon>
        <taxon>Leisingera</taxon>
    </lineage>
</organism>
<comment type="caution">
    <text evidence="1">The sequence shown here is derived from an EMBL/GenBank/DDBJ whole genome shotgun (WGS) entry which is preliminary data.</text>
</comment>
<accession>A0ABS7ND14</accession>
<name>A0ABS7ND14_9RHOB</name>
<evidence type="ECO:0000313" key="1">
    <source>
        <dbReference type="EMBL" id="MBY6137976.1"/>
    </source>
</evidence>
<dbReference type="RefSeq" id="WP_222507019.1">
    <property type="nucleotide sequence ID" value="NZ_JAHVJA010000001.1"/>
</dbReference>
<proteinExistence type="predicted"/>
<reference evidence="1 2" key="1">
    <citation type="submission" date="2021-06" db="EMBL/GenBank/DDBJ databases">
        <title>50 bacteria genomes isolated from Dapeng, Shenzhen, China.</title>
        <authorList>
            <person name="Zheng W."/>
            <person name="Yu S."/>
            <person name="Huang Y."/>
        </authorList>
    </citation>
    <scope>NUCLEOTIDE SEQUENCE [LARGE SCALE GENOMIC DNA]</scope>
    <source>
        <strain evidence="1 2">DP1N14-2</strain>
    </source>
</reference>
<evidence type="ECO:0008006" key="3">
    <source>
        <dbReference type="Google" id="ProtNLM"/>
    </source>
</evidence>
<protein>
    <recommendedName>
        <fullName evidence="3">Capsule polysaccharide biosynthesis protein</fullName>
    </recommendedName>
</protein>
<gene>
    <name evidence="1" type="ORF">KUV26_00850</name>
</gene>
<keyword evidence="2" id="KW-1185">Reference proteome</keyword>
<sequence length="312" mass="34312">MEGYTKGQGLELFRIIERMLAETGSEAEKRAKDPDIRIGTQQVADGRFADGNLHIFSDHHMKMPNVLNAASAYLPGFWHLDPKGIRSYSSIADRPFSPDMVPFKYAKRFYGRLQHQFRDKRRSRYGQMKDRTEVPDGAIAVFFQGRYPLDAGATTFSDIEVLKDVLGGAGSRPVLVKPHPLTADIDSLTALLEIAAQDARVIPTQANVHDILAACCVCVSVNSGVAAEGFLHRTPAVFYGATDLHHMGETIAAPGQFDGALERALARTGGYAQFMTWYFRNNCLEIGAAGLEQKIWNIFASAGFPPERFAGG</sequence>
<dbReference type="Proteomes" id="UP000766629">
    <property type="component" value="Unassembled WGS sequence"/>
</dbReference>